<evidence type="ECO:0000256" key="1">
    <source>
        <dbReference type="ARBA" id="ARBA00008525"/>
    </source>
</evidence>
<evidence type="ECO:0000313" key="3">
    <source>
        <dbReference type="Proteomes" id="UP000832011"/>
    </source>
</evidence>
<name>A0ABY4E1X8_9NEIS</name>
<sequence length="186" mass="20733">MDLPHFPLHPNAYRLNLFAAETGVCEVCEQPRDYQYTGVFYSQDEVDYICPWCVADGSAAAKYSGQFNDAMGIEGTEFGAEDADGEVKVTWTLAEADIKQVCQHTPAYSSWQQGQWLVCCGKPCAFIAYADSAMLAPIWSEIEVDVLQHGIPVAWVREHLRVDGDLAGYLFQCVDCSKHRLHLDCA</sequence>
<dbReference type="EMBL" id="CP091511">
    <property type="protein sequence ID" value="UOO89323.1"/>
    <property type="molecule type" value="Genomic_DNA"/>
</dbReference>
<comment type="similarity">
    <text evidence="1">Belongs to the UPF0167 family.</text>
</comment>
<dbReference type="Pfam" id="PF03691">
    <property type="entry name" value="UPF0167"/>
    <property type="match status" value="1"/>
</dbReference>
<keyword evidence="3" id="KW-1185">Reference proteome</keyword>
<evidence type="ECO:0000313" key="2">
    <source>
        <dbReference type="EMBL" id="UOO89323.1"/>
    </source>
</evidence>
<dbReference type="InterPro" id="IPR005363">
    <property type="entry name" value="UPF0167"/>
</dbReference>
<gene>
    <name evidence="2" type="ORF">LVJ82_18070</name>
</gene>
<reference evidence="2 3" key="1">
    <citation type="journal article" date="2022" name="Res Sq">
        <title>Evolution of multicellular longitudinally dividing oral cavity symbionts (Neisseriaceae).</title>
        <authorList>
            <person name="Nyongesa S."/>
            <person name="Weber P."/>
            <person name="Bernet E."/>
            <person name="Pullido F."/>
            <person name="Nieckarz M."/>
            <person name="Delaby M."/>
            <person name="Nieves C."/>
            <person name="Viehboeck T."/>
            <person name="Krause N."/>
            <person name="Rivera-Millot A."/>
            <person name="Nakamura A."/>
            <person name="Vischer N."/>
            <person name="VanNieuwenhze M."/>
            <person name="Brun Y."/>
            <person name="Cava F."/>
            <person name="Bulgheresi S."/>
            <person name="Veyrier F."/>
        </authorList>
    </citation>
    <scope>NUCLEOTIDE SEQUENCE [LARGE SCALE GENOMIC DNA]</scope>
    <source>
        <strain evidence="2 3">SN4</strain>
    </source>
</reference>
<protein>
    <submittedName>
        <fullName evidence="2">CbrC family protein</fullName>
    </submittedName>
</protein>
<proteinExistence type="inferred from homology"/>
<dbReference type="RefSeq" id="WP_058357022.1">
    <property type="nucleotide sequence ID" value="NZ_CABKVG010000010.1"/>
</dbReference>
<accession>A0ABY4E1X8</accession>
<dbReference type="Proteomes" id="UP000832011">
    <property type="component" value="Chromosome"/>
</dbReference>
<organism evidence="2 3">
    <name type="scientific">Vitreoscilla massiliensis</name>
    <dbReference type="NCBI Taxonomy" id="1689272"/>
    <lineage>
        <taxon>Bacteria</taxon>
        <taxon>Pseudomonadati</taxon>
        <taxon>Pseudomonadota</taxon>
        <taxon>Betaproteobacteria</taxon>
        <taxon>Neisseriales</taxon>
        <taxon>Neisseriaceae</taxon>
        <taxon>Vitreoscilla</taxon>
    </lineage>
</organism>